<feature type="compositionally biased region" description="Basic and acidic residues" evidence="1">
    <location>
        <begin position="509"/>
        <end position="522"/>
    </location>
</feature>
<evidence type="ECO:0000313" key="2">
    <source>
        <dbReference type="EMBL" id="ONK80231.1"/>
    </source>
</evidence>
<dbReference type="Gramene" id="ONK80231">
    <property type="protein sequence ID" value="ONK80231"/>
    <property type="gene ID" value="A4U43_C01F15360"/>
</dbReference>
<feature type="region of interest" description="Disordered" evidence="1">
    <location>
        <begin position="648"/>
        <end position="672"/>
    </location>
</feature>
<evidence type="ECO:0000256" key="1">
    <source>
        <dbReference type="SAM" id="MobiDB-lite"/>
    </source>
</evidence>
<feature type="region of interest" description="Disordered" evidence="1">
    <location>
        <begin position="396"/>
        <end position="542"/>
    </location>
</feature>
<name>A0A5P1FU39_ASPOF</name>
<accession>A0A5P1FU39</accession>
<proteinExistence type="predicted"/>
<organism evidence="2 3">
    <name type="scientific">Asparagus officinalis</name>
    <name type="common">Garden asparagus</name>
    <dbReference type="NCBI Taxonomy" id="4686"/>
    <lineage>
        <taxon>Eukaryota</taxon>
        <taxon>Viridiplantae</taxon>
        <taxon>Streptophyta</taxon>
        <taxon>Embryophyta</taxon>
        <taxon>Tracheophyta</taxon>
        <taxon>Spermatophyta</taxon>
        <taxon>Magnoliopsida</taxon>
        <taxon>Liliopsida</taxon>
        <taxon>Asparagales</taxon>
        <taxon>Asparagaceae</taxon>
        <taxon>Asparagoideae</taxon>
        <taxon>Asparagus</taxon>
    </lineage>
</organism>
<evidence type="ECO:0008006" key="4">
    <source>
        <dbReference type="Google" id="ProtNLM"/>
    </source>
</evidence>
<feature type="compositionally biased region" description="Polar residues" evidence="1">
    <location>
        <begin position="494"/>
        <end position="504"/>
    </location>
</feature>
<feature type="compositionally biased region" description="Basic and acidic residues" evidence="1">
    <location>
        <begin position="411"/>
        <end position="422"/>
    </location>
</feature>
<keyword evidence="3" id="KW-1185">Reference proteome</keyword>
<dbReference type="AlphaFoldDB" id="A0A5P1FU39"/>
<feature type="compositionally biased region" description="Basic and acidic residues" evidence="1">
    <location>
        <begin position="480"/>
        <end position="492"/>
    </location>
</feature>
<sequence>MFCFKDCISQMKCLSNLNQTYKWKHFFYELEKEAITKGVPLGQAHDIEIPPPRPKRKPSSPYPRKTGGGSLSSSGEATEEKSLKSLPPLITCKQAGDVANNAGWKIQGEKDNSEEGSCSEVLNLFQDTPAASISSLSNGSSNLCAYNRLMPLEKGMKDKTMLKGSSMSIEVNENRKENSSVSANRSSAELKGTYVSLEMKSAQEEGVDVSKQPDNMDLATDNLQGNKDIDFMKRSGSGNLPTAITGQGSTNVNAETSLNPTIPSTPEINTNSGTSSVSHPFPSFPPFTQFPSNPDAYRPVHNISTAFSSLILSTLLQHPAVHAAACVAASFWPIAGLNASMDSSSETGHGGLPARHINHTPSMAAIAAATVAAASAWWATQGLLPMYPHIHPGFTSPPPATSTVPIVDPSRTPDGRKDEKFGTFENSVNMDPEQSEANKAQHPSPKSLSSSSSDSDESRRSELDGAQANKFKSLSSNGVHDSDKARNKKADRSSCGSNTPSSSELEGDMVLKKHDGDKDEPKQTFNPPSGDANNRRIRSGGNMNESWKEVSEEGRLAFQALFNREVLPQSFSQPYGDSMIMTANSKEAIDELPVDLNVKASSEPTYIYYFQGSGNTFGEAPLTNEIIHGKLKARRTGFKPYKRCSMEAKESRATAGDETGNKRIRLEGEASI</sequence>
<dbReference type="OMA" id="VESAKCT"/>
<dbReference type="Proteomes" id="UP000243459">
    <property type="component" value="Chromosome 1"/>
</dbReference>
<evidence type="ECO:0000313" key="3">
    <source>
        <dbReference type="Proteomes" id="UP000243459"/>
    </source>
</evidence>
<dbReference type="EMBL" id="CM007381">
    <property type="protein sequence ID" value="ONK80231.1"/>
    <property type="molecule type" value="Genomic_DNA"/>
</dbReference>
<gene>
    <name evidence="2" type="ORF">A4U43_C01F15360</name>
</gene>
<protein>
    <recommendedName>
        <fullName evidence="4">Protein LHY</fullName>
    </recommendedName>
</protein>
<feature type="compositionally biased region" description="Basic and acidic residues" evidence="1">
    <location>
        <begin position="659"/>
        <end position="672"/>
    </location>
</feature>
<feature type="region of interest" description="Disordered" evidence="1">
    <location>
        <begin position="41"/>
        <end position="83"/>
    </location>
</feature>
<feature type="compositionally biased region" description="Polar residues" evidence="1">
    <location>
        <begin position="470"/>
        <end position="479"/>
    </location>
</feature>
<reference evidence="3" key="1">
    <citation type="journal article" date="2017" name="Nat. Commun.">
        <title>The asparagus genome sheds light on the origin and evolution of a young Y chromosome.</title>
        <authorList>
            <person name="Harkess A."/>
            <person name="Zhou J."/>
            <person name="Xu C."/>
            <person name="Bowers J.E."/>
            <person name="Van der Hulst R."/>
            <person name="Ayyampalayam S."/>
            <person name="Mercati F."/>
            <person name="Riccardi P."/>
            <person name="McKain M.R."/>
            <person name="Kakrana A."/>
            <person name="Tang H."/>
            <person name="Ray J."/>
            <person name="Groenendijk J."/>
            <person name="Arikit S."/>
            <person name="Mathioni S.M."/>
            <person name="Nakano M."/>
            <person name="Shan H."/>
            <person name="Telgmann-Rauber A."/>
            <person name="Kanno A."/>
            <person name="Yue Z."/>
            <person name="Chen H."/>
            <person name="Li W."/>
            <person name="Chen Y."/>
            <person name="Xu X."/>
            <person name="Zhang Y."/>
            <person name="Luo S."/>
            <person name="Chen H."/>
            <person name="Gao J."/>
            <person name="Mao Z."/>
            <person name="Pires J.C."/>
            <person name="Luo M."/>
            <person name="Kudrna D."/>
            <person name="Wing R.A."/>
            <person name="Meyers B.C."/>
            <person name="Yi K."/>
            <person name="Kong H."/>
            <person name="Lavrijsen P."/>
            <person name="Sunseri F."/>
            <person name="Falavigna A."/>
            <person name="Ye Y."/>
            <person name="Leebens-Mack J.H."/>
            <person name="Chen G."/>
        </authorList>
    </citation>
    <scope>NUCLEOTIDE SEQUENCE [LARGE SCALE GENOMIC DNA]</scope>
    <source>
        <strain evidence="3">cv. DH0086</strain>
    </source>
</reference>